<reference evidence="1 2" key="1">
    <citation type="journal article" date="2013" name="Curr. Biol.">
        <title>The Genome of the Foraminiferan Reticulomyxa filosa.</title>
        <authorList>
            <person name="Glockner G."/>
            <person name="Hulsmann N."/>
            <person name="Schleicher M."/>
            <person name="Noegel A.A."/>
            <person name="Eichinger L."/>
            <person name="Gallinger C."/>
            <person name="Pawlowski J."/>
            <person name="Sierra R."/>
            <person name="Euteneuer U."/>
            <person name="Pillet L."/>
            <person name="Moustafa A."/>
            <person name="Platzer M."/>
            <person name="Groth M."/>
            <person name="Szafranski K."/>
            <person name="Schliwa M."/>
        </authorList>
    </citation>
    <scope>NUCLEOTIDE SEQUENCE [LARGE SCALE GENOMIC DNA]</scope>
</reference>
<accession>X6L9D0</accession>
<comment type="caution">
    <text evidence="1">The sequence shown here is derived from an EMBL/GenBank/DDBJ whole genome shotgun (WGS) entry which is preliminary data.</text>
</comment>
<name>X6L9D0_RETFI</name>
<protein>
    <submittedName>
        <fullName evidence="1">Uncharacterized protein</fullName>
    </submittedName>
</protein>
<proteinExistence type="predicted"/>
<feature type="non-terminal residue" evidence="1">
    <location>
        <position position="228"/>
    </location>
</feature>
<sequence>EFNSFHIIWKDVSNRIHKESLNPYSTTFKQGIQYVKDKLQMSAHFINGTDELIIFECKFDKCKPALLSNMNNPDISLHDIYKYLPHYPIIQVHWEIFETSMVPYKRTIYIQRNNLSKSVPIQNIVISSNEKPTFNPLLYECDLHKLKVIQDAVHSKVSRNYELRGLLYEMIKNVSHKNIKKQINYNEKNPNKLILNEKILTILNELKILYHDDIHKQMGYSLQLWHIC</sequence>
<feature type="non-terminal residue" evidence="1">
    <location>
        <position position="1"/>
    </location>
</feature>
<dbReference type="AlphaFoldDB" id="X6L9D0"/>
<evidence type="ECO:0000313" key="1">
    <source>
        <dbReference type="EMBL" id="ETN98652.1"/>
    </source>
</evidence>
<dbReference type="OrthoDB" id="6257037at2759"/>
<evidence type="ECO:0000313" key="2">
    <source>
        <dbReference type="Proteomes" id="UP000023152"/>
    </source>
</evidence>
<keyword evidence="2" id="KW-1185">Reference proteome</keyword>
<gene>
    <name evidence="1" type="ORF">RFI_38840</name>
</gene>
<dbReference type="Proteomes" id="UP000023152">
    <property type="component" value="Unassembled WGS sequence"/>
</dbReference>
<dbReference type="EMBL" id="ASPP01046140">
    <property type="protein sequence ID" value="ETN98652.1"/>
    <property type="molecule type" value="Genomic_DNA"/>
</dbReference>
<organism evidence="1 2">
    <name type="scientific">Reticulomyxa filosa</name>
    <dbReference type="NCBI Taxonomy" id="46433"/>
    <lineage>
        <taxon>Eukaryota</taxon>
        <taxon>Sar</taxon>
        <taxon>Rhizaria</taxon>
        <taxon>Retaria</taxon>
        <taxon>Foraminifera</taxon>
        <taxon>Monothalamids</taxon>
        <taxon>Reticulomyxidae</taxon>
        <taxon>Reticulomyxa</taxon>
    </lineage>
</organism>